<dbReference type="GO" id="GO:0098632">
    <property type="term" value="F:cell-cell adhesion mediator activity"/>
    <property type="evidence" value="ECO:0000318"/>
    <property type="project" value="GO_Central"/>
</dbReference>
<dbReference type="PROSITE" id="PS50835">
    <property type="entry name" value="IG_LIKE"/>
    <property type="match status" value="2"/>
</dbReference>
<organism evidence="4 5">
    <name type="scientific">Monodelphis domestica</name>
    <name type="common">Gray short-tailed opossum</name>
    <dbReference type="NCBI Taxonomy" id="13616"/>
    <lineage>
        <taxon>Eukaryota</taxon>
        <taxon>Metazoa</taxon>
        <taxon>Chordata</taxon>
        <taxon>Craniata</taxon>
        <taxon>Vertebrata</taxon>
        <taxon>Euteleostomi</taxon>
        <taxon>Mammalia</taxon>
        <taxon>Metatheria</taxon>
        <taxon>Didelphimorphia</taxon>
        <taxon>Didelphidae</taxon>
        <taxon>Monodelphis</taxon>
    </lineage>
</organism>
<proteinExistence type="predicted"/>
<dbReference type="Gene3D" id="2.60.40.10">
    <property type="entry name" value="Immunoglobulins"/>
    <property type="match status" value="2"/>
</dbReference>
<evidence type="ECO:0000313" key="4">
    <source>
        <dbReference type="Ensembl" id="ENSMODP00000050156.1"/>
    </source>
</evidence>
<feature type="region of interest" description="Disordered" evidence="2">
    <location>
        <begin position="288"/>
        <end position="317"/>
    </location>
</feature>
<dbReference type="CDD" id="cd05738">
    <property type="entry name" value="IgI_2_RPTP_IIa_LAR_like"/>
    <property type="match status" value="1"/>
</dbReference>
<accession>A0A5F8GSB0</accession>
<dbReference type="Bgee" id="ENSMODG00000038932">
    <property type="expression patterns" value="Expressed in adult mammalian kidney and 16 other cell types or tissues"/>
</dbReference>
<name>A0A5F8GSB0_MONDO</name>
<sequence length="317" mass="33796">MAEPAGLFVWPPGWLLLPPSWPLSALGLLPPTMEVAPRWGMPLLLPALVLLGWVTGTQADSKPTFVKAPEDQTGLSGGVASFVCQATGEPKPRITWMKKGKKVSSQRFEVIEFDDGAGSVLRIQPLRVHRDEAIYECTATNSLGEINVSAKLTVLDEDQLPHGFPTIDMGPQLKVVEKARTATMLCAAGGNPDPEISWFKDFLPVDPASSNGRIKQLRSGALQIENSEESDQGKYECVATNSAGTRYSAPANLYVRGKEPRQAPGGGLLALWRTACLCCHPETRLGEGKGLGLPNAGQPLKTECKGSSGSSGTPGQP</sequence>
<reference evidence="4" key="2">
    <citation type="submission" date="2025-08" db="UniProtKB">
        <authorList>
            <consortium name="Ensembl"/>
        </authorList>
    </citation>
    <scope>IDENTIFICATION</scope>
</reference>
<dbReference type="PANTHER" id="PTHR10075">
    <property type="entry name" value="BASIGIN RELATED"/>
    <property type="match status" value="1"/>
</dbReference>
<dbReference type="SMART" id="SM00408">
    <property type="entry name" value="IGc2"/>
    <property type="match status" value="2"/>
</dbReference>
<dbReference type="InterPro" id="IPR013783">
    <property type="entry name" value="Ig-like_fold"/>
</dbReference>
<dbReference type="InterPro" id="IPR007110">
    <property type="entry name" value="Ig-like_dom"/>
</dbReference>
<dbReference type="Pfam" id="PF07679">
    <property type="entry name" value="I-set"/>
    <property type="match status" value="2"/>
</dbReference>
<evidence type="ECO:0000256" key="2">
    <source>
        <dbReference type="SAM" id="MobiDB-lite"/>
    </source>
</evidence>
<reference evidence="4" key="1">
    <citation type="journal article" date="2007" name="Nature">
        <title>Genome of the marsupial Monodelphis domestica reveals innovation in non-coding sequences.</title>
        <authorList>
            <person name="Mikkelsen T.S."/>
            <person name="Wakefield M.J."/>
            <person name="Aken B."/>
            <person name="Amemiya C.T."/>
            <person name="Chang J.L."/>
            <person name="Duke S."/>
            <person name="Garber M."/>
            <person name="Gentles A.J."/>
            <person name="Goodstadt L."/>
            <person name="Heger A."/>
            <person name="Jurka J."/>
            <person name="Kamal M."/>
            <person name="Mauceli E."/>
            <person name="Searle S.M."/>
            <person name="Sharpe T."/>
            <person name="Baker M.L."/>
            <person name="Batzer M.A."/>
            <person name="Benos P.V."/>
            <person name="Belov K."/>
            <person name="Clamp M."/>
            <person name="Cook A."/>
            <person name="Cuff J."/>
            <person name="Das R."/>
            <person name="Davidow L."/>
            <person name="Deakin J.E."/>
            <person name="Fazzari M.J."/>
            <person name="Glass J.L."/>
            <person name="Grabherr M."/>
            <person name="Greally J.M."/>
            <person name="Gu W."/>
            <person name="Hore T.A."/>
            <person name="Huttley G.A."/>
            <person name="Kleber M."/>
            <person name="Jirtle R.L."/>
            <person name="Koina E."/>
            <person name="Lee J.T."/>
            <person name="Mahony S."/>
            <person name="Marra M.A."/>
            <person name="Miller R.D."/>
            <person name="Nicholls R.D."/>
            <person name="Oda M."/>
            <person name="Papenfuss A.T."/>
            <person name="Parra Z.E."/>
            <person name="Pollock D.D."/>
            <person name="Ray D.A."/>
            <person name="Schein J.E."/>
            <person name="Speed T.P."/>
            <person name="Thompson K."/>
            <person name="VandeBerg J.L."/>
            <person name="Wade C.M."/>
            <person name="Walker J.A."/>
            <person name="Waters P.D."/>
            <person name="Webber C."/>
            <person name="Weidman J.R."/>
            <person name="Xie X."/>
            <person name="Zody M.C."/>
            <person name="Baldwin J."/>
            <person name="Abdouelleil A."/>
            <person name="Abdulkadir J."/>
            <person name="Abebe A."/>
            <person name="Abera B."/>
            <person name="Abreu J."/>
            <person name="Acer S.C."/>
            <person name="Aftuck L."/>
            <person name="Alexander A."/>
            <person name="An P."/>
            <person name="Anderson E."/>
            <person name="Anderson S."/>
            <person name="Arachi H."/>
            <person name="Azer M."/>
            <person name="Bachantsang P."/>
            <person name="Barry A."/>
            <person name="Bayul T."/>
            <person name="Berlin A."/>
            <person name="Bessette D."/>
            <person name="Bloom T."/>
            <person name="Bloom T."/>
            <person name="Boguslavskiy L."/>
            <person name="Bonnet C."/>
            <person name="Boukhgalter B."/>
            <person name="Bourzgui I."/>
            <person name="Brown A."/>
            <person name="Cahill P."/>
            <person name="Channer S."/>
            <person name="Cheshatsang Y."/>
            <person name="Chuda L."/>
            <person name="Citroen M."/>
            <person name="Collymore A."/>
            <person name="Cooke P."/>
            <person name="Costello M."/>
            <person name="D'Aco K."/>
            <person name="Daza R."/>
            <person name="De Haan G."/>
            <person name="DeGray S."/>
            <person name="DeMaso C."/>
            <person name="Dhargay N."/>
            <person name="Dooley K."/>
            <person name="Dooley E."/>
            <person name="Doricent M."/>
            <person name="Dorje P."/>
            <person name="Dorjee K."/>
            <person name="Dupes A."/>
            <person name="Elong R."/>
            <person name="Falk J."/>
            <person name="Farina A."/>
            <person name="Faro S."/>
            <person name="Ferguson D."/>
            <person name="Fisher S."/>
            <person name="Foley C.D."/>
            <person name="Franke A."/>
            <person name="Friedrich D."/>
            <person name="Gadbois L."/>
            <person name="Gearin G."/>
            <person name="Gearin C.R."/>
            <person name="Giannoukos G."/>
            <person name="Goode T."/>
            <person name="Graham J."/>
            <person name="Grandbois E."/>
            <person name="Grewal S."/>
            <person name="Gyaltsen K."/>
            <person name="Hafez N."/>
            <person name="Hagos B."/>
            <person name="Hall J."/>
            <person name="Henson C."/>
            <person name="Hollinger A."/>
            <person name="Honan T."/>
            <person name="Huard M.D."/>
            <person name="Hughes L."/>
            <person name="Hurhula B."/>
            <person name="Husby M.E."/>
            <person name="Kamat A."/>
            <person name="Kanga B."/>
            <person name="Kashin S."/>
            <person name="Khazanovich D."/>
            <person name="Kisner P."/>
            <person name="Lance K."/>
            <person name="Lara M."/>
            <person name="Lee W."/>
            <person name="Lennon N."/>
            <person name="Letendre F."/>
            <person name="LeVine R."/>
            <person name="Lipovsky A."/>
            <person name="Liu X."/>
            <person name="Liu J."/>
            <person name="Liu S."/>
            <person name="Lokyitsang T."/>
            <person name="Lokyitsang Y."/>
            <person name="Lubonja R."/>
            <person name="Lui A."/>
            <person name="MacDonald P."/>
            <person name="Magnisalis V."/>
            <person name="Maru K."/>
            <person name="Matthews C."/>
            <person name="McCusker W."/>
            <person name="McDonough S."/>
            <person name="Mehta T."/>
            <person name="Meldrim J."/>
            <person name="Meneus L."/>
            <person name="Mihai O."/>
            <person name="Mihalev A."/>
            <person name="Mihova T."/>
            <person name="Mittelman R."/>
            <person name="Mlenga V."/>
            <person name="Montmayeur A."/>
            <person name="Mulrain L."/>
            <person name="Navidi A."/>
            <person name="Naylor J."/>
            <person name="Negash T."/>
            <person name="Nguyen T."/>
            <person name="Nguyen N."/>
            <person name="Nicol R."/>
            <person name="Norbu C."/>
            <person name="Norbu N."/>
            <person name="Novod N."/>
            <person name="O'Neill B."/>
            <person name="Osman S."/>
            <person name="Markiewicz E."/>
            <person name="Oyono O.L."/>
            <person name="Patti C."/>
            <person name="Phunkhang P."/>
            <person name="Pierre F."/>
            <person name="Priest M."/>
            <person name="Raghuraman S."/>
            <person name="Rege F."/>
            <person name="Reyes R."/>
            <person name="Rise C."/>
            <person name="Rogov P."/>
            <person name="Ross K."/>
            <person name="Ryan E."/>
            <person name="Settipalli S."/>
            <person name="Shea T."/>
            <person name="Sherpa N."/>
            <person name="Shi L."/>
            <person name="Shih D."/>
            <person name="Sparrow T."/>
            <person name="Spaulding J."/>
            <person name="Stalker J."/>
            <person name="Stange-Thomann N."/>
            <person name="Stavropoulos S."/>
            <person name="Stone C."/>
            <person name="Strader C."/>
            <person name="Tesfaye S."/>
            <person name="Thomson T."/>
            <person name="Thoulutsang Y."/>
            <person name="Thoulutsang D."/>
            <person name="Topham K."/>
            <person name="Topping I."/>
            <person name="Tsamla T."/>
            <person name="Vassiliev H."/>
            <person name="Vo A."/>
            <person name="Wangchuk T."/>
            <person name="Wangdi T."/>
            <person name="Weiand M."/>
            <person name="Wilkinson J."/>
            <person name="Wilson A."/>
            <person name="Yadav S."/>
            <person name="Young G."/>
            <person name="Yu Q."/>
            <person name="Zembek L."/>
            <person name="Zhong D."/>
            <person name="Zimmer A."/>
            <person name="Zwirko Z."/>
            <person name="Jaffe D.B."/>
            <person name="Alvarez P."/>
            <person name="Brockman W."/>
            <person name="Butler J."/>
            <person name="Chin C."/>
            <person name="Gnerre S."/>
            <person name="MacCallum I."/>
            <person name="Graves J.A."/>
            <person name="Ponting C.P."/>
            <person name="Breen M."/>
            <person name="Samollow P.B."/>
            <person name="Lander E.S."/>
            <person name="Lindblad-Toh K."/>
        </authorList>
    </citation>
    <scope>NUCLEOTIDE SEQUENCE [LARGE SCALE GENOMIC DNA]</scope>
</reference>
<dbReference type="GO" id="GO:0007156">
    <property type="term" value="P:homophilic cell adhesion via plasma membrane adhesion molecules"/>
    <property type="evidence" value="ECO:0000318"/>
    <property type="project" value="GO_Central"/>
</dbReference>
<dbReference type="InterPro" id="IPR036179">
    <property type="entry name" value="Ig-like_dom_sf"/>
</dbReference>
<keyword evidence="1" id="KW-0393">Immunoglobulin domain</keyword>
<dbReference type="InterPro" id="IPR003598">
    <property type="entry name" value="Ig_sub2"/>
</dbReference>
<evidence type="ECO:0000259" key="3">
    <source>
        <dbReference type="PROSITE" id="PS50835"/>
    </source>
</evidence>
<reference evidence="4" key="3">
    <citation type="submission" date="2025-09" db="UniProtKB">
        <authorList>
            <consortium name="Ensembl"/>
        </authorList>
    </citation>
    <scope>IDENTIFICATION</scope>
</reference>
<keyword evidence="5" id="KW-1185">Reference proteome</keyword>
<dbReference type="Proteomes" id="UP000002280">
    <property type="component" value="Unplaced"/>
</dbReference>
<dbReference type="InParanoid" id="A0A5F8GSB0"/>
<dbReference type="SMART" id="SM00409">
    <property type="entry name" value="IG"/>
    <property type="match status" value="2"/>
</dbReference>
<dbReference type="PANTHER" id="PTHR10075:SF103">
    <property type="entry name" value="ROUNDABOUT HOMOLOG 4"/>
    <property type="match status" value="1"/>
</dbReference>
<dbReference type="InterPro" id="IPR013098">
    <property type="entry name" value="Ig_I-set"/>
</dbReference>
<feature type="domain" description="Ig-like" evidence="3">
    <location>
        <begin position="165"/>
        <end position="254"/>
    </location>
</feature>
<dbReference type="FunFam" id="2.60.40.10:FF:000023">
    <property type="entry name" value="receptor-type tyrosine-protein phosphatase delta isoform X2"/>
    <property type="match status" value="1"/>
</dbReference>
<dbReference type="SUPFAM" id="SSF48726">
    <property type="entry name" value="Immunoglobulin"/>
    <property type="match status" value="2"/>
</dbReference>
<dbReference type="GO" id="GO:0030424">
    <property type="term" value="C:axon"/>
    <property type="evidence" value="ECO:0000318"/>
    <property type="project" value="GO_Central"/>
</dbReference>
<dbReference type="GO" id="GO:0005886">
    <property type="term" value="C:plasma membrane"/>
    <property type="evidence" value="ECO:0000318"/>
    <property type="project" value="GO_Central"/>
</dbReference>
<feature type="domain" description="Ig-like" evidence="3">
    <location>
        <begin position="63"/>
        <end position="153"/>
    </location>
</feature>
<dbReference type="Ensembl" id="ENSMODT00000084597.1">
    <property type="protein sequence ID" value="ENSMODP00000050156.1"/>
    <property type="gene ID" value="ENSMODG00000038932.1"/>
</dbReference>
<dbReference type="GeneTree" id="ENSGT00940000155060"/>
<dbReference type="OMA" id="RRSHYIR"/>
<dbReference type="InterPro" id="IPR003599">
    <property type="entry name" value="Ig_sub"/>
</dbReference>
<dbReference type="FunFam" id="2.60.40.10:FF:000015">
    <property type="entry name" value="receptor-type tyrosine-protein phosphatase delta isoform X2"/>
    <property type="match status" value="1"/>
</dbReference>
<dbReference type="GO" id="GO:0007411">
    <property type="term" value="P:axon guidance"/>
    <property type="evidence" value="ECO:0000318"/>
    <property type="project" value="GO_Central"/>
</dbReference>
<protein>
    <recommendedName>
        <fullName evidence="3">Ig-like domain-containing protein</fullName>
    </recommendedName>
</protein>
<evidence type="ECO:0000256" key="1">
    <source>
        <dbReference type="ARBA" id="ARBA00023319"/>
    </source>
</evidence>
<dbReference type="STRING" id="13616.ENSMODP00000050156"/>
<evidence type="ECO:0000313" key="5">
    <source>
        <dbReference type="Proteomes" id="UP000002280"/>
    </source>
</evidence>
<dbReference type="AlphaFoldDB" id="A0A5F8GSB0"/>
<dbReference type="GO" id="GO:0070593">
    <property type="term" value="P:dendrite self-avoidance"/>
    <property type="evidence" value="ECO:0000318"/>
    <property type="project" value="GO_Central"/>
</dbReference>